<dbReference type="PANTHER" id="PTHR32308:SF0">
    <property type="entry name" value="HPCH_HPAI ALDOLASE_CITRATE LYASE DOMAIN-CONTAINING PROTEIN"/>
    <property type="match status" value="1"/>
</dbReference>
<dbReference type="SUPFAM" id="SSF51621">
    <property type="entry name" value="Phosphoenolpyruvate/pyruvate domain"/>
    <property type="match status" value="1"/>
</dbReference>
<dbReference type="GO" id="GO:0000287">
    <property type="term" value="F:magnesium ion binding"/>
    <property type="evidence" value="ECO:0007669"/>
    <property type="project" value="TreeGrafter"/>
</dbReference>
<keyword evidence="3" id="KW-0460">Magnesium</keyword>
<evidence type="ECO:0000256" key="2">
    <source>
        <dbReference type="ARBA" id="ARBA00022723"/>
    </source>
</evidence>
<keyword evidence="2" id="KW-0479">Metal-binding</keyword>
<protein>
    <submittedName>
        <fullName evidence="5">(3S)-malyl-CoA thioesterase</fullName>
    </submittedName>
    <submittedName>
        <fullName evidence="6">Aldolase</fullName>
    </submittedName>
</protein>
<dbReference type="InterPro" id="IPR015813">
    <property type="entry name" value="Pyrv/PenolPyrv_kinase-like_dom"/>
</dbReference>
<organism evidence="6 7">
    <name type="scientific">Malaciobacter molluscorum LMG 25693</name>
    <dbReference type="NCBI Taxonomy" id="870501"/>
    <lineage>
        <taxon>Bacteria</taxon>
        <taxon>Pseudomonadati</taxon>
        <taxon>Campylobacterota</taxon>
        <taxon>Epsilonproteobacteria</taxon>
        <taxon>Campylobacterales</taxon>
        <taxon>Arcobacteraceae</taxon>
        <taxon>Malaciobacter</taxon>
    </lineage>
</organism>
<dbReference type="InterPro" id="IPR040442">
    <property type="entry name" value="Pyrv_kinase-like_dom_sf"/>
</dbReference>
<feature type="domain" description="HpcH/HpaI aldolase/citrate lyase" evidence="4">
    <location>
        <begin position="55"/>
        <end position="221"/>
    </location>
</feature>
<proteinExistence type="predicted"/>
<evidence type="ECO:0000313" key="5">
    <source>
        <dbReference type="EMBL" id="AXX92334.1"/>
    </source>
</evidence>
<evidence type="ECO:0000313" key="6">
    <source>
        <dbReference type="EMBL" id="PHO18214.1"/>
    </source>
</evidence>
<evidence type="ECO:0000256" key="1">
    <source>
        <dbReference type="ARBA" id="ARBA00001946"/>
    </source>
</evidence>
<dbReference type="Gene3D" id="3.20.20.60">
    <property type="entry name" value="Phosphoenolpyruvate-binding domains"/>
    <property type="match status" value="1"/>
</dbReference>
<dbReference type="GO" id="GO:0003824">
    <property type="term" value="F:catalytic activity"/>
    <property type="evidence" value="ECO:0007669"/>
    <property type="project" value="InterPro"/>
</dbReference>
<comment type="cofactor">
    <cofactor evidence="1">
        <name>Mg(2+)</name>
        <dbReference type="ChEBI" id="CHEBI:18420"/>
    </cofactor>
</comment>
<evidence type="ECO:0000313" key="7">
    <source>
        <dbReference type="Proteomes" id="UP000221222"/>
    </source>
</evidence>
<reference evidence="5 8" key="2">
    <citation type="submission" date="2018-08" db="EMBL/GenBank/DDBJ databases">
        <title>Complete genome of the Arcobacter molluscorum type strain LMG 25693.</title>
        <authorList>
            <person name="Miller W.G."/>
            <person name="Yee E."/>
            <person name="Bono J.L."/>
        </authorList>
    </citation>
    <scope>NUCLEOTIDE SEQUENCE [LARGE SCALE GENOMIC DNA]</scope>
    <source>
        <strain evidence="5 8">CECT 7696</strain>
    </source>
</reference>
<accession>A0A2G1DIG4</accession>
<keyword evidence="7" id="KW-1185">Reference proteome</keyword>
<dbReference type="RefSeq" id="WP_099342390.1">
    <property type="nucleotide sequence ID" value="NZ_CP032098.1"/>
</dbReference>
<reference evidence="6 7" key="1">
    <citation type="submission" date="2017-09" db="EMBL/GenBank/DDBJ databases">
        <title>Arcobacter canalis sp. nov., a new species isolated from a water canal contaminated with urban sewage.</title>
        <authorList>
            <person name="Perez-Cataluna A."/>
            <person name="Salas-Masso N."/>
            <person name="Figueras M.J."/>
        </authorList>
    </citation>
    <scope>NUCLEOTIDE SEQUENCE [LARGE SCALE GENOMIC DNA]</scope>
    <source>
        <strain evidence="6 7">F98-3</strain>
    </source>
</reference>
<dbReference type="Proteomes" id="UP000262712">
    <property type="component" value="Chromosome"/>
</dbReference>
<dbReference type="KEGG" id="amol:AMOL_1359"/>
<dbReference type="AlphaFoldDB" id="A0A2G1DIG4"/>
<evidence type="ECO:0000313" key="8">
    <source>
        <dbReference type="Proteomes" id="UP000262712"/>
    </source>
</evidence>
<sequence>MTSSQLNLSKLTANDDLTPLLGGYWPGIQIYYPPIKFNPLDGTYETMEQAKLRLQKHAYKTKAHTVLFDLEDGCRQKAMSRELLIQELPKFPERNFQIAVRINPFRTEEYEEDLKMLKQIHKYIDVIVLAKAGEVYGDAEIRDLSSWLVSINANLTIQPIIEHPKSLQIASDLMDYSTVKHVVFGIHDFSKAMAYKITPEGWIDELKTFFNILTMEARIKGAGVIGGVEVMLTPNSLPDSCLEKKDIRRWLDLHGDDASRHVYSHAKKECAMGLTGKQVITPNHINVCKVAFTPSPKEIEHDVAVLKAAIEADALLSGAIRFEGEMLDPPMFGKALQNILRAYALRSLSTEHQDFALTVLNKMPIHTFRENWPYGQI</sequence>
<dbReference type="Proteomes" id="UP000221222">
    <property type="component" value="Unassembled WGS sequence"/>
</dbReference>
<name>A0A2G1DIG4_9BACT</name>
<dbReference type="Pfam" id="PF03328">
    <property type="entry name" value="HpcH_HpaI"/>
    <property type="match status" value="1"/>
</dbReference>
<gene>
    <name evidence="5" type="ORF">AMOL_1359</name>
    <name evidence="6" type="ORF">CPU12_07045</name>
</gene>
<dbReference type="PANTHER" id="PTHR32308">
    <property type="entry name" value="LYASE BETA SUBUNIT, PUTATIVE (AFU_ORTHOLOGUE AFUA_4G13030)-RELATED"/>
    <property type="match status" value="1"/>
</dbReference>
<dbReference type="GO" id="GO:0006107">
    <property type="term" value="P:oxaloacetate metabolic process"/>
    <property type="evidence" value="ECO:0007669"/>
    <property type="project" value="TreeGrafter"/>
</dbReference>
<evidence type="ECO:0000256" key="3">
    <source>
        <dbReference type="ARBA" id="ARBA00022842"/>
    </source>
</evidence>
<dbReference type="InterPro" id="IPR005000">
    <property type="entry name" value="Aldolase/citrate-lyase_domain"/>
</dbReference>
<dbReference type="EMBL" id="CP032098">
    <property type="protein sequence ID" value="AXX92334.1"/>
    <property type="molecule type" value="Genomic_DNA"/>
</dbReference>
<evidence type="ECO:0000259" key="4">
    <source>
        <dbReference type="Pfam" id="PF03328"/>
    </source>
</evidence>
<dbReference type="EMBL" id="NXFY01000008">
    <property type="protein sequence ID" value="PHO18214.1"/>
    <property type="molecule type" value="Genomic_DNA"/>
</dbReference>